<dbReference type="Gene3D" id="1.10.150.20">
    <property type="entry name" value="5' to 3' exonuclease, C-terminal subdomain"/>
    <property type="match status" value="1"/>
</dbReference>
<proteinExistence type="predicted"/>
<dbReference type="GO" id="GO:0003677">
    <property type="term" value="F:DNA binding"/>
    <property type="evidence" value="ECO:0007669"/>
    <property type="project" value="InterPro"/>
</dbReference>
<keyword evidence="4" id="KW-0239">DNA-directed DNA polymerase</keyword>
<evidence type="ECO:0000256" key="2">
    <source>
        <dbReference type="SAM" id="MobiDB-lite"/>
    </source>
</evidence>
<comment type="caution">
    <text evidence="4">The sequence shown here is derived from an EMBL/GenBank/DDBJ whole genome shotgun (WGS) entry which is preliminary data.</text>
</comment>
<accession>A0A5C5FMB8</accession>
<dbReference type="InterPro" id="IPR002297">
    <property type="entry name" value="DNA-dir_DNA_pol_A_mt"/>
</dbReference>
<dbReference type="Proteomes" id="UP000311382">
    <property type="component" value="Unassembled WGS sequence"/>
</dbReference>
<dbReference type="GO" id="GO:0008408">
    <property type="term" value="F:3'-5' exonuclease activity"/>
    <property type="evidence" value="ECO:0007669"/>
    <property type="project" value="TreeGrafter"/>
</dbReference>
<dbReference type="EMBL" id="SOZI01000205">
    <property type="protein sequence ID" value="TNY17419.1"/>
    <property type="molecule type" value="Genomic_DNA"/>
</dbReference>
<keyword evidence="4" id="KW-0808">Transferase</keyword>
<dbReference type="InterPro" id="IPR001098">
    <property type="entry name" value="DNA-dir_DNA_pol_A_palm_dom"/>
</dbReference>
<dbReference type="GO" id="GO:0003887">
    <property type="term" value="F:DNA-directed DNA polymerase activity"/>
    <property type="evidence" value="ECO:0007669"/>
    <property type="project" value="UniProtKB-KW"/>
</dbReference>
<dbReference type="InterPro" id="IPR012337">
    <property type="entry name" value="RNaseH-like_sf"/>
</dbReference>
<dbReference type="SMART" id="SM00482">
    <property type="entry name" value="POLAc"/>
    <property type="match status" value="1"/>
</dbReference>
<organism evidence="4 5">
    <name type="scientific">Rhodotorula diobovata</name>
    <dbReference type="NCBI Taxonomy" id="5288"/>
    <lineage>
        <taxon>Eukaryota</taxon>
        <taxon>Fungi</taxon>
        <taxon>Dikarya</taxon>
        <taxon>Basidiomycota</taxon>
        <taxon>Pucciniomycotina</taxon>
        <taxon>Microbotryomycetes</taxon>
        <taxon>Sporidiobolales</taxon>
        <taxon>Sporidiobolaceae</taxon>
        <taxon>Rhodotorula</taxon>
    </lineage>
</organism>
<dbReference type="Gene3D" id="3.30.70.370">
    <property type="match status" value="1"/>
</dbReference>
<dbReference type="Pfam" id="PF18136">
    <property type="entry name" value="DNApol_Exo"/>
    <property type="match status" value="1"/>
</dbReference>
<dbReference type="OrthoDB" id="5588663at2759"/>
<dbReference type="PANTHER" id="PTHR10267:SF0">
    <property type="entry name" value="DNA POLYMERASE SUBUNIT GAMMA-1"/>
    <property type="match status" value="1"/>
</dbReference>
<feature type="region of interest" description="Disordered" evidence="2">
    <location>
        <begin position="610"/>
        <end position="645"/>
    </location>
</feature>
<feature type="compositionally biased region" description="Basic residues" evidence="2">
    <location>
        <begin position="1524"/>
        <end position="1542"/>
    </location>
</feature>
<name>A0A5C5FMB8_9BASI</name>
<feature type="compositionally biased region" description="Low complexity" evidence="2">
    <location>
        <begin position="1468"/>
        <end position="1481"/>
    </location>
</feature>
<dbReference type="GO" id="GO:0006264">
    <property type="term" value="P:mitochondrial DNA replication"/>
    <property type="evidence" value="ECO:0007669"/>
    <property type="project" value="TreeGrafter"/>
</dbReference>
<feature type="compositionally biased region" description="Pro residues" evidence="2">
    <location>
        <begin position="296"/>
        <end position="311"/>
    </location>
</feature>
<evidence type="ECO:0000256" key="1">
    <source>
        <dbReference type="ARBA" id="ARBA00031966"/>
    </source>
</evidence>
<feature type="compositionally biased region" description="Low complexity" evidence="2">
    <location>
        <begin position="626"/>
        <end position="635"/>
    </location>
</feature>
<keyword evidence="4" id="KW-0548">Nucleotidyltransferase</keyword>
<evidence type="ECO:0000313" key="5">
    <source>
        <dbReference type="Proteomes" id="UP000311382"/>
    </source>
</evidence>
<feature type="region of interest" description="Disordered" evidence="2">
    <location>
        <begin position="290"/>
        <end position="316"/>
    </location>
</feature>
<feature type="region of interest" description="Disordered" evidence="2">
    <location>
        <begin position="391"/>
        <end position="445"/>
    </location>
</feature>
<feature type="region of interest" description="Disordered" evidence="2">
    <location>
        <begin position="1"/>
        <end position="88"/>
    </location>
</feature>
<dbReference type="InterPro" id="IPR043502">
    <property type="entry name" value="DNA/RNA_pol_sf"/>
</dbReference>
<dbReference type="SUPFAM" id="SSF56672">
    <property type="entry name" value="DNA/RNA polymerases"/>
    <property type="match status" value="1"/>
</dbReference>
<evidence type="ECO:0000259" key="3">
    <source>
        <dbReference type="SMART" id="SM00482"/>
    </source>
</evidence>
<feature type="region of interest" description="Disordered" evidence="2">
    <location>
        <begin position="1467"/>
        <end position="1577"/>
    </location>
</feature>
<dbReference type="PANTHER" id="PTHR10267">
    <property type="entry name" value="DNA POLYMERASE SUBUNIT GAMMA-1"/>
    <property type="match status" value="1"/>
</dbReference>
<dbReference type="Gene3D" id="3.30.420.390">
    <property type="match status" value="2"/>
</dbReference>
<evidence type="ECO:0000313" key="4">
    <source>
        <dbReference type="EMBL" id="TNY17419.1"/>
    </source>
</evidence>
<sequence length="1577" mass="170968">MSLLGRVLRPAKRRRLDSPSPAPRLLDSATRPSSPPPRTALTATRGYSATSGGLPRTTARVNAPASESTGTRGWLSGLHAGRGRRRPGLTRAFSTILERHSDPPEPAPPPYNEVQVPLISPTLRAQLFPPASSPFAPPPPSAQAVDISVAHLRHHKLLPEPGTAQPKKLLPAVEFDLPRLQGPTISHHFHAIGRDVAEPFLSMAKDFARAEVPAMPEREQWVLAPGWTFYSADGSYESVEYPSEDDGTLVFDVETMPYAGGHFPIMAIAAGVKGWYAWCSPWLTGDDDKPNHLIPFGPPPKSSSTPSPPPSAADTDFLSRSTLFERPETPPRLLIGHNVLYDRARVENEYALRRPSTRYLDTLSLHVAVSGLTNPQRPTWIKYRKEQDLAAAAPAPASEEGETGEAGKAGEMGETAGKPRSVDPAKSILSKVKSRGKGARTTAGDAAVKDWKEVSSLNSLAEVARLHCGIKVDKSLRDVLIDPSLTITDAREYFDELIAYCATDVDTTLRVYRALLPKFLESCPHPVTFAGVALMSQPVLPVDRKWPEYLERAERTYQERLEGVTGALTALAEEARAKFDRRGEDGRFVWEDDLWLRHLDWSPKKARRLPGAATVPSSRRRTGKKALAATDADAATVEEEQGAEGPPAWTAALKDLSLASPLVPLLLETTWRGFPVVYTHSHGWLFAVPSKALSARRKKDRFVPAEDDVVVAAADLGPKDGLVAALPDVVLYGVAVRRATKTHRLVTTQLSKKLREGVLASPHAELNQAIALGNGGEGTTEGQAVLAKVRELAEAAVQRSAKERTANLWLQQLDWTPLRTAPLARMDATDAAAALAQATSAQRPAEVKSSDLVWPKWYWDLDVPREGLDISIGKRAAPLLLKLRWKGFPVAFSKQHGWMYRIPVAELDAALATDPALKALEFTDVADANLEADTEGAYVKLPHPDGEGKNVGSPLSKPFVAAFEDGILTSEYPAAEAALALNASCSYWTSARERITNQMVVWSGDARVPAPTPAAIAASEACDDTRGLILPQVVPMGTITRRAVERTWLTASNAKENRVGSELKSMVRAPPGYAIVGADVDSEELWICSVMGDAQFGIHGATAIGWMTLEGTKSAGTDLHSKSASILGISRDDAKVFNYSRIYGAGVKHAVQLLLKSNPALSVNEATDLAKALYASTKGVVDRSPAFRRNFWHGGTESFVFNKLEEIAQSERPRTPALGCGLTSALTKAYLPADGKSKAGEGYLPSRINWVVQSSGVDYLHLLLVSMEYLTRRFEIDARYLISVHDEVRYLVKEEDKDRAAMALQVANLWTRSLFAYRLQMPDLPQGCAFFSAVDVDSCFRKEVNMTCVTPSNPDSIPFGESLDINDSLARTSGGSLFADGRPMATHEPDLPLLPLPTGLDKPDIVGEQHRVGDTQFLVAQTASSAAEISRLWREAQQQARLERMGMSGDAASIAAAAAAARNRRKSGAAATSSSSAAAAKAETEEDAPRRRTSVRFDDDAELMPRVDVHTPQAAAPRSSSSSLRKKPVVRRGKAVGHKASKKGAEKEDDDDLDDGALPDEAEGDFSLYHPLGRAQV</sequence>
<gene>
    <name evidence="4" type="ORF">DMC30DRAFT_120254</name>
</gene>
<feature type="domain" description="DNA-directed DNA polymerase family A palm" evidence="3">
    <location>
        <begin position="1060"/>
        <end position="1296"/>
    </location>
</feature>
<feature type="compositionally biased region" description="Basic and acidic residues" evidence="2">
    <location>
        <begin position="1487"/>
        <end position="1509"/>
    </location>
</feature>
<protein>
    <recommendedName>
        <fullName evidence="1">Mitochondrial DNA polymerase catalytic subunit</fullName>
    </recommendedName>
</protein>
<dbReference type="Pfam" id="PF00476">
    <property type="entry name" value="DNA_pol_A"/>
    <property type="match status" value="1"/>
</dbReference>
<reference evidence="4 5" key="1">
    <citation type="submission" date="2019-03" db="EMBL/GenBank/DDBJ databases">
        <title>Rhodosporidium diobovatum UCD-FST 08-225 genome sequencing, assembly, and annotation.</title>
        <authorList>
            <person name="Fakankun I.U."/>
            <person name="Fristensky B."/>
            <person name="Levin D.B."/>
        </authorList>
    </citation>
    <scope>NUCLEOTIDE SEQUENCE [LARGE SCALE GENOMIC DNA]</scope>
    <source>
        <strain evidence="4 5">UCD-FST 08-225</strain>
    </source>
</reference>
<dbReference type="PRINTS" id="PR00867">
    <property type="entry name" value="DNAPOLG"/>
</dbReference>
<dbReference type="STRING" id="5288.A0A5C5FMB8"/>
<dbReference type="SUPFAM" id="SSF53098">
    <property type="entry name" value="Ribonuclease H-like"/>
    <property type="match status" value="1"/>
</dbReference>
<feature type="compositionally biased region" description="Acidic residues" evidence="2">
    <location>
        <begin position="1547"/>
        <end position="1564"/>
    </location>
</feature>
<dbReference type="InterPro" id="IPR041336">
    <property type="entry name" value="DNApol_Exo"/>
</dbReference>
<keyword evidence="5" id="KW-1185">Reference proteome</keyword>
<dbReference type="GO" id="GO:0005760">
    <property type="term" value="C:gamma DNA polymerase complex"/>
    <property type="evidence" value="ECO:0007669"/>
    <property type="project" value="InterPro"/>
</dbReference>